<protein>
    <submittedName>
        <fullName evidence="3">Uncharacterized protein</fullName>
    </submittedName>
</protein>
<feature type="region of interest" description="Disordered" evidence="1">
    <location>
        <begin position="1"/>
        <end position="32"/>
    </location>
</feature>
<dbReference type="Proteomes" id="UP000887564">
    <property type="component" value="Unplaced"/>
</dbReference>
<accession>A0A914SD18</accession>
<proteinExistence type="predicted"/>
<name>A0A914SD18_PAREQ</name>
<evidence type="ECO:0000313" key="2">
    <source>
        <dbReference type="Proteomes" id="UP000887564"/>
    </source>
</evidence>
<dbReference type="AlphaFoldDB" id="A0A914SD18"/>
<dbReference type="WBParaSite" id="PEQ_0001196601-mRNA-1">
    <property type="protein sequence ID" value="PEQ_0001196601-mRNA-1"/>
    <property type="gene ID" value="PEQ_0001196601"/>
</dbReference>
<evidence type="ECO:0000313" key="3">
    <source>
        <dbReference type="WBParaSite" id="PEQ_0001196601-mRNA-1"/>
    </source>
</evidence>
<keyword evidence="2" id="KW-1185">Reference proteome</keyword>
<feature type="compositionally biased region" description="Low complexity" evidence="1">
    <location>
        <begin position="13"/>
        <end position="28"/>
    </location>
</feature>
<evidence type="ECO:0000256" key="1">
    <source>
        <dbReference type="SAM" id="MobiDB-lite"/>
    </source>
</evidence>
<organism evidence="2 3">
    <name type="scientific">Parascaris equorum</name>
    <name type="common">Equine roundworm</name>
    <dbReference type="NCBI Taxonomy" id="6256"/>
    <lineage>
        <taxon>Eukaryota</taxon>
        <taxon>Metazoa</taxon>
        <taxon>Ecdysozoa</taxon>
        <taxon>Nematoda</taxon>
        <taxon>Chromadorea</taxon>
        <taxon>Rhabditida</taxon>
        <taxon>Spirurina</taxon>
        <taxon>Ascaridomorpha</taxon>
        <taxon>Ascaridoidea</taxon>
        <taxon>Ascarididae</taxon>
        <taxon>Parascaris</taxon>
    </lineage>
</organism>
<sequence>MDRRGAFRGGFGSYSFGSFGGSSDSRISNGSLDRSWTRSRFVALSGIFYTGWLCEI</sequence>
<reference evidence="3" key="1">
    <citation type="submission" date="2022-11" db="UniProtKB">
        <authorList>
            <consortium name="WormBaseParasite"/>
        </authorList>
    </citation>
    <scope>IDENTIFICATION</scope>
</reference>